<reference evidence="2" key="1">
    <citation type="journal article" date="2023" name="GigaByte">
        <title>Genome assembly of the bearded iris, Iris pallida Lam.</title>
        <authorList>
            <person name="Bruccoleri R.E."/>
            <person name="Oakeley E.J."/>
            <person name="Faust A.M.E."/>
            <person name="Altorfer M."/>
            <person name="Dessus-Babus S."/>
            <person name="Burckhardt D."/>
            <person name="Oertli M."/>
            <person name="Naumann U."/>
            <person name="Petersen F."/>
            <person name="Wong J."/>
        </authorList>
    </citation>
    <scope>NUCLEOTIDE SEQUENCE</scope>
    <source>
        <strain evidence="2">GSM-AAB239-AS_SAM_17_03QT</strain>
    </source>
</reference>
<reference evidence="2" key="2">
    <citation type="submission" date="2023-04" db="EMBL/GenBank/DDBJ databases">
        <authorList>
            <person name="Bruccoleri R.E."/>
            <person name="Oakeley E.J."/>
            <person name="Faust A.-M."/>
            <person name="Dessus-Babus S."/>
            <person name="Altorfer M."/>
            <person name="Burckhardt D."/>
            <person name="Oertli M."/>
            <person name="Naumann U."/>
            <person name="Petersen F."/>
            <person name="Wong J."/>
        </authorList>
    </citation>
    <scope>NUCLEOTIDE SEQUENCE</scope>
    <source>
        <strain evidence="2">GSM-AAB239-AS_SAM_17_03QT</strain>
        <tissue evidence="2">Leaf</tissue>
    </source>
</reference>
<feature type="transmembrane region" description="Helical" evidence="1">
    <location>
        <begin position="20"/>
        <end position="45"/>
    </location>
</feature>
<proteinExistence type="predicted"/>
<keyword evidence="1" id="KW-0472">Membrane</keyword>
<gene>
    <name evidence="2" type="ORF">M6B38_311265</name>
</gene>
<organism evidence="2 3">
    <name type="scientific">Iris pallida</name>
    <name type="common">Sweet iris</name>
    <dbReference type="NCBI Taxonomy" id="29817"/>
    <lineage>
        <taxon>Eukaryota</taxon>
        <taxon>Viridiplantae</taxon>
        <taxon>Streptophyta</taxon>
        <taxon>Embryophyta</taxon>
        <taxon>Tracheophyta</taxon>
        <taxon>Spermatophyta</taxon>
        <taxon>Magnoliopsida</taxon>
        <taxon>Liliopsida</taxon>
        <taxon>Asparagales</taxon>
        <taxon>Iridaceae</taxon>
        <taxon>Iridoideae</taxon>
        <taxon>Irideae</taxon>
        <taxon>Iris</taxon>
    </lineage>
</organism>
<protein>
    <submittedName>
        <fullName evidence="2">Uncharacterized protein</fullName>
    </submittedName>
</protein>
<evidence type="ECO:0000313" key="3">
    <source>
        <dbReference type="Proteomes" id="UP001140949"/>
    </source>
</evidence>
<name>A0AAX6HHM8_IRIPA</name>
<comment type="caution">
    <text evidence="2">The sequence shown here is derived from an EMBL/GenBank/DDBJ whole genome shotgun (WGS) entry which is preliminary data.</text>
</comment>
<sequence>MMAAFVNLEDSPMFRKQVLLIHLAIDLIFFPHIKWFLLALIVGYFGISLRFVRSLTVRYFPRPFSTTHTCPTRNFLAIQVVGSESKLGRVVVLNLGYG</sequence>
<evidence type="ECO:0000313" key="2">
    <source>
        <dbReference type="EMBL" id="KAJ6839955.1"/>
    </source>
</evidence>
<accession>A0AAX6HHM8</accession>
<keyword evidence="1" id="KW-1133">Transmembrane helix</keyword>
<evidence type="ECO:0000256" key="1">
    <source>
        <dbReference type="SAM" id="Phobius"/>
    </source>
</evidence>
<keyword evidence="1" id="KW-0812">Transmembrane</keyword>
<dbReference type="EMBL" id="JANAVB010009598">
    <property type="protein sequence ID" value="KAJ6839955.1"/>
    <property type="molecule type" value="Genomic_DNA"/>
</dbReference>
<dbReference type="AlphaFoldDB" id="A0AAX6HHM8"/>
<keyword evidence="3" id="KW-1185">Reference proteome</keyword>
<dbReference type="Proteomes" id="UP001140949">
    <property type="component" value="Unassembled WGS sequence"/>
</dbReference>